<evidence type="ECO:0000256" key="1">
    <source>
        <dbReference type="ARBA" id="ARBA00008324"/>
    </source>
</evidence>
<proteinExistence type="inferred from homology"/>
<dbReference type="InterPro" id="IPR029069">
    <property type="entry name" value="HotDog_dom_sf"/>
</dbReference>
<name>A0A2S3X562_PSEPU</name>
<dbReference type="GO" id="GO:0016289">
    <property type="term" value="F:acyl-CoA hydrolase activity"/>
    <property type="evidence" value="ECO:0007669"/>
    <property type="project" value="TreeGrafter"/>
</dbReference>
<dbReference type="InterPro" id="IPR006683">
    <property type="entry name" value="Thioestr_dom"/>
</dbReference>
<reference evidence="4 5" key="2">
    <citation type="submission" date="2018-03" db="EMBL/GenBank/DDBJ databases">
        <title>Draft genome of Pseudomonas putida strain KH-21-114.</title>
        <authorList>
            <person name="Yoshizawa S."/>
            <person name="Khan N.H."/>
            <person name="Nishimura M."/>
            <person name="Chiura H.X."/>
            <person name="Ogura Y."/>
            <person name="Hayashi T."/>
            <person name="Kogure K."/>
        </authorList>
    </citation>
    <scope>NUCLEOTIDE SEQUENCE [LARGE SCALE GENOMIC DNA]</scope>
    <source>
        <strain evidence="4 5">KH-21-114</strain>
    </source>
</reference>
<feature type="domain" description="Thioesterase" evidence="3">
    <location>
        <begin position="55"/>
        <end position="129"/>
    </location>
</feature>
<dbReference type="FunFam" id="3.10.129.10:FF:000022">
    <property type="entry name" value="Phenylacetic acid degradation protein"/>
    <property type="match status" value="1"/>
</dbReference>
<protein>
    <submittedName>
        <fullName evidence="4">Phenylacetic acid degradation protein PaaD</fullName>
    </submittedName>
</protein>
<organism evidence="4 5">
    <name type="scientific">Pseudomonas putida</name>
    <name type="common">Arthrobacter siderocapsulatus</name>
    <dbReference type="NCBI Taxonomy" id="303"/>
    <lineage>
        <taxon>Bacteria</taxon>
        <taxon>Pseudomonadati</taxon>
        <taxon>Pseudomonadota</taxon>
        <taxon>Gammaproteobacteria</taxon>
        <taxon>Pseudomonadales</taxon>
        <taxon>Pseudomonadaceae</taxon>
        <taxon>Pseudomonas</taxon>
    </lineage>
</organism>
<dbReference type="EMBL" id="MINH01000019">
    <property type="protein sequence ID" value="POG10615.1"/>
    <property type="molecule type" value="Genomic_DNA"/>
</dbReference>
<sequence length="151" mass="16094">MTDLQRNPTELAQACADALYSRDQATQGLGITLLDIGPGRARLSMTVRADMLQGHGTCHGGFLFALADSAFAFACNSQDKATVAQGCSIDYIAAALPGDLLVASAIELSRKGRTGVYDVRIENQRGELIALFRGKSYQVRGTVLAQETPDD</sequence>
<dbReference type="PANTHER" id="PTHR42856">
    <property type="entry name" value="ACYL-COENZYME A THIOESTERASE PAAI"/>
    <property type="match status" value="1"/>
</dbReference>
<dbReference type="SUPFAM" id="SSF54637">
    <property type="entry name" value="Thioesterase/thiol ester dehydrase-isomerase"/>
    <property type="match status" value="1"/>
</dbReference>
<dbReference type="InterPro" id="IPR052723">
    <property type="entry name" value="Acyl-CoA_thioesterase_PaaI"/>
</dbReference>
<dbReference type="CDD" id="cd03443">
    <property type="entry name" value="PaaI_thioesterase"/>
    <property type="match status" value="1"/>
</dbReference>
<comment type="similarity">
    <text evidence="1">Belongs to the thioesterase PaaI family.</text>
</comment>
<dbReference type="Gene3D" id="3.10.129.10">
    <property type="entry name" value="Hotdog Thioesterase"/>
    <property type="match status" value="1"/>
</dbReference>
<evidence type="ECO:0000313" key="5">
    <source>
        <dbReference type="Proteomes" id="UP000237230"/>
    </source>
</evidence>
<dbReference type="NCBIfam" id="TIGR00369">
    <property type="entry name" value="unchar_dom_1"/>
    <property type="match status" value="1"/>
</dbReference>
<dbReference type="AlphaFoldDB" id="A0A2S3X562"/>
<dbReference type="InterPro" id="IPR011973">
    <property type="entry name" value="PaaD"/>
</dbReference>
<dbReference type="RefSeq" id="WP_103447388.1">
    <property type="nucleotide sequence ID" value="NZ_MINH01000019.1"/>
</dbReference>
<evidence type="ECO:0000256" key="2">
    <source>
        <dbReference type="ARBA" id="ARBA00022801"/>
    </source>
</evidence>
<dbReference type="InterPro" id="IPR003736">
    <property type="entry name" value="PAAI_dom"/>
</dbReference>
<keyword evidence="2" id="KW-0378">Hydrolase</keyword>
<dbReference type="NCBIfam" id="TIGR02286">
    <property type="entry name" value="PaaD"/>
    <property type="match status" value="1"/>
</dbReference>
<dbReference type="Pfam" id="PF03061">
    <property type="entry name" value="4HBT"/>
    <property type="match status" value="1"/>
</dbReference>
<comment type="caution">
    <text evidence="4">The sequence shown here is derived from an EMBL/GenBank/DDBJ whole genome shotgun (WGS) entry which is preliminary data.</text>
</comment>
<dbReference type="OrthoDB" id="32575at2"/>
<dbReference type="Proteomes" id="UP000237230">
    <property type="component" value="Unassembled WGS sequence"/>
</dbReference>
<evidence type="ECO:0000313" key="4">
    <source>
        <dbReference type="EMBL" id="POG10615.1"/>
    </source>
</evidence>
<gene>
    <name evidence="4" type="ORF">BGP84_13105</name>
</gene>
<accession>A0A2S3X562</accession>
<dbReference type="PANTHER" id="PTHR42856:SF1">
    <property type="entry name" value="ACYL-COENZYME A THIOESTERASE PAAI"/>
    <property type="match status" value="1"/>
</dbReference>
<evidence type="ECO:0000259" key="3">
    <source>
        <dbReference type="Pfam" id="PF03061"/>
    </source>
</evidence>
<reference evidence="4 5" key="1">
    <citation type="submission" date="2016-08" db="EMBL/GenBank/DDBJ databases">
        <authorList>
            <person name="Seilhamer J.J."/>
        </authorList>
    </citation>
    <scope>NUCLEOTIDE SEQUENCE [LARGE SCALE GENOMIC DNA]</scope>
    <source>
        <strain evidence="4 5">KH-21-114</strain>
    </source>
</reference>